<proteinExistence type="predicted"/>
<feature type="compositionally biased region" description="Basic and acidic residues" evidence="1">
    <location>
        <begin position="115"/>
        <end position="126"/>
    </location>
</feature>
<comment type="caution">
    <text evidence="2">The sequence shown here is derived from an EMBL/GenBank/DDBJ whole genome shotgun (WGS) entry which is preliminary data.</text>
</comment>
<accession>A0A2G8SV40</accession>
<dbReference type="OrthoDB" id="2803682at2759"/>
<keyword evidence="3" id="KW-1185">Reference proteome</keyword>
<protein>
    <recommendedName>
        <fullName evidence="4">HNH nuclease domain-containing protein</fullName>
    </recommendedName>
</protein>
<evidence type="ECO:0000313" key="2">
    <source>
        <dbReference type="EMBL" id="PIL37635.1"/>
    </source>
</evidence>
<organism evidence="2 3">
    <name type="scientific">Ganoderma sinense ZZ0214-1</name>
    <dbReference type="NCBI Taxonomy" id="1077348"/>
    <lineage>
        <taxon>Eukaryota</taxon>
        <taxon>Fungi</taxon>
        <taxon>Dikarya</taxon>
        <taxon>Basidiomycota</taxon>
        <taxon>Agaricomycotina</taxon>
        <taxon>Agaricomycetes</taxon>
        <taxon>Polyporales</taxon>
        <taxon>Polyporaceae</taxon>
        <taxon>Ganoderma</taxon>
    </lineage>
</organism>
<dbReference type="AlphaFoldDB" id="A0A2G8SV40"/>
<name>A0A2G8SV40_9APHY</name>
<feature type="region of interest" description="Disordered" evidence="1">
    <location>
        <begin position="375"/>
        <end position="400"/>
    </location>
</feature>
<sequence>MAAPSSGPLILVHAQLPTVRPGGPGYSDPSTWVWVPCLEFPIERVNELQFSSKPLKWIRYCIGAVTGTQGHLSHQADVLAIVDYDQPLSAESQSTALYYHVSDAEKEQMFPTDPHLADPPREDSVHSDGNTTTSSAPCRTFHEDLVERDERCVATRWEENVCDSVHLIPHCKGDDYIPMLTARRSRGREEDIVSSIDDVCNGILLHCGVHLVLRQTVAFLPLPNFAMDASDVVPGADPSEVMYPVHAFGPDYKDLLAGARLTLPSPDRTWAARNWPPPTVFEVVYGAAVLHEFGVPETFARVAEAWEELYYPQGGWAASNDAYFAERHRARMERDDPARRVPVWPDSEILDMMMMFPGSLLPMGEQRRYIKEMRKKEREEARRRAEEKVDAWREDVGSSV</sequence>
<feature type="region of interest" description="Disordered" evidence="1">
    <location>
        <begin position="110"/>
        <end position="136"/>
    </location>
</feature>
<evidence type="ECO:0000313" key="3">
    <source>
        <dbReference type="Proteomes" id="UP000230002"/>
    </source>
</evidence>
<feature type="compositionally biased region" description="Polar residues" evidence="1">
    <location>
        <begin position="127"/>
        <end position="136"/>
    </location>
</feature>
<dbReference type="Proteomes" id="UP000230002">
    <property type="component" value="Unassembled WGS sequence"/>
</dbReference>
<reference evidence="2 3" key="1">
    <citation type="journal article" date="2015" name="Sci. Rep.">
        <title>Chromosome-level genome map provides insights into diverse defense mechanisms in the medicinal fungus Ganoderma sinense.</title>
        <authorList>
            <person name="Zhu Y."/>
            <person name="Xu J."/>
            <person name="Sun C."/>
            <person name="Zhou S."/>
            <person name="Xu H."/>
            <person name="Nelson D.R."/>
            <person name="Qian J."/>
            <person name="Song J."/>
            <person name="Luo H."/>
            <person name="Xiang L."/>
            <person name="Li Y."/>
            <person name="Xu Z."/>
            <person name="Ji A."/>
            <person name="Wang L."/>
            <person name="Lu S."/>
            <person name="Hayward A."/>
            <person name="Sun W."/>
            <person name="Li X."/>
            <person name="Schwartz D.C."/>
            <person name="Wang Y."/>
            <person name="Chen S."/>
        </authorList>
    </citation>
    <scope>NUCLEOTIDE SEQUENCE [LARGE SCALE GENOMIC DNA]</scope>
    <source>
        <strain evidence="2 3">ZZ0214-1</strain>
    </source>
</reference>
<gene>
    <name evidence="2" type="ORF">GSI_01329</name>
</gene>
<dbReference type="EMBL" id="AYKW01000001">
    <property type="protein sequence ID" value="PIL37635.1"/>
    <property type="molecule type" value="Genomic_DNA"/>
</dbReference>
<evidence type="ECO:0000256" key="1">
    <source>
        <dbReference type="SAM" id="MobiDB-lite"/>
    </source>
</evidence>
<evidence type="ECO:0008006" key="4">
    <source>
        <dbReference type="Google" id="ProtNLM"/>
    </source>
</evidence>